<evidence type="ECO:0000256" key="1">
    <source>
        <dbReference type="ARBA" id="ARBA00010641"/>
    </source>
</evidence>
<feature type="transmembrane region" description="Helical" evidence="7">
    <location>
        <begin position="295"/>
        <end position="313"/>
    </location>
</feature>
<dbReference type="Pfam" id="PF08281">
    <property type="entry name" value="Sigma70_r4_2"/>
    <property type="match status" value="1"/>
</dbReference>
<dbReference type="InterPro" id="IPR027383">
    <property type="entry name" value="Znf_put"/>
</dbReference>
<protein>
    <submittedName>
        <fullName evidence="11">RNA polymerase sigma factor (Sigma-70 family)</fullName>
    </submittedName>
</protein>
<dbReference type="SUPFAM" id="SSF88946">
    <property type="entry name" value="Sigma2 domain of RNA polymerase sigma factors"/>
    <property type="match status" value="1"/>
</dbReference>
<evidence type="ECO:0000256" key="6">
    <source>
        <dbReference type="SAM" id="MobiDB-lite"/>
    </source>
</evidence>
<dbReference type="InterPro" id="IPR013249">
    <property type="entry name" value="RNA_pol_sigma70_r4_t2"/>
</dbReference>
<gene>
    <name evidence="11" type="ORF">QE405_002900</name>
</gene>
<feature type="domain" description="RNA polymerase sigma factor 70 region 4 type 2" evidence="9">
    <location>
        <begin position="139"/>
        <end position="186"/>
    </location>
</feature>
<comment type="similarity">
    <text evidence="1">Belongs to the sigma-70 factor family. ECF subfamily.</text>
</comment>
<dbReference type="CDD" id="cd06171">
    <property type="entry name" value="Sigma70_r4"/>
    <property type="match status" value="1"/>
</dbReference>
<dbReference type="GO" id="GO:0003677">
    <property type="term" value="F:DNA binding"/>
    <property type="evidence" value="ECO:0007669"/>
    <property type="project" value="UniProtKB-KW"/>
</dbReference>
<keyword evidence="5" id="KW-0804">Transcription</keyword>
<dbReference type="PANTHER" id="PTHR43133:SF8">
    <property type="entry name" value="RNA POLYMERASE SIGMA FACTOR HI_1459-RELATED"/>
    <property type="match status" value="1"/>
</dbReference>
<dbReference type="PANTHER" id="PTHR43133">
    <property type="entry name" value="RNA POLYMERASE ECF-TYPE SIGMA FACTO"/>
    <property type="match status" value="1"/>
</dbReference>
<evidence type="ECO:0000256" key="2">
    <source>
        <dbReference type="ARBA" id="ARBA00023015"/>
    </source>
</evidence>
<feature type="compositionally biased region" description="Low complexity" evidence="6">
    <location>
        <begin position="342"/>
        <end position="371"/>
    </location>
</feature>
<evidence type="ECO:0000256" key="4">
    <source>
        <dbReference type="ARBA" id="ARBA00023125"/>
    </source>
</evidence>
<dbReference type="GO" id="GO:0016987">
    <property type="term" value="F:sigma factor activity"/>
    <property type="evidence" value="ECO:0007669"/>
    <property type="project" value="UniProtKB-KW"/>
</dbReference>
<keyword evidence="3" id="KW-0731">Sigma factor</keyword>
<dbReference type="EMBL" id="JAUTAN010000001">
    <property type="protein sequence ID" value="MDQ1105616.1"/>
    <property type="molecule type" value="Genomic_DNA"/>
</dbReference>
<keyword evidence="2" id="KW-0805">Transcription regulation</keyword>
<evidence type="ECO:0000313" key="11">
    <source>
        <dbReference type="EMBL" id="MDQ1105616.1"/>
    </source>
</evidence>
<comment type="caution">
    <text evidence="11">The sequence shown here is derived from an EMBL/GenBank/DDBJ whole genome shotgun (WGS) entry which is preliminary data.</text>
</comment>
<dbReference type="Gene3D" id="1.10.10.1320">
    <property type="entry name" value="Anti-sigma factor, zinc-finger domain"/>
    <property type="match status" value="1"/>
</dbReference>
<name>A0AAJ1U095_9ACTN</name>
<keyword evidence="4" id="KW-0238">DNA-binding</keyword>
<dbReference type="InterPro" id="IPR013324">
    <property type="entry name" value="RNA_pol_sigma_r3/r4-like"/>
</dbReference>
<dbReference type="Gene3D" id="1.10.1740.10">
    <property type="match status" value="1"/>
</dbReference>
<evidence type="ECO:0000259" key="10">
    <source>
        <dbReference type="Pfam" id="PF13490"/>
    </source>
</evidence>
<dbReference type="InterPro" id="IPR007627">
    <property type="entry name" value="RNA_pol_sigma70_r2"/>
</dbReference>
<keyword evidence="7" id="KW-0812">Transmembrane</keyword>
<keyword evidence="7" id="KW-0472">Membrane</keyword>
<feature type="region of interest" description="Disordered" evidence="6">
    <location>
        <begin position="319"/>
        <end position="423"/>
    </location>
</feature>
<accession>A0AAJ1U095</accession>
<feature type="domain" description="RNA polymerase sigma-70 region 2" evidence="8">
    <location>
        <begin position="42"/>
        <end position="109"/>
    </location>
</feature>
<keyword evidence="7" id="KW-1133">Transmembrane helix</keyword>
<dbReference type="InterPro" id="IPR039425">
    <property type="entry name" value="RNA_pol_sigma-70-like"/>
</dbReference>
<dbReference type="InterPro" id="IPR014284">
    <property type="entry name" value="RNA_pol_sigma-70_dom"/>
</dbReference>
<sequence>MMTAVAHPPEPTDPSDPGLAGPPDAALLARARAGDAEAVAVLFERYHPVALALATRHAGPDVAPDIAATAFERILRLLRRGKGPTTAFRPYLAATVNSAWVDHVRRDSRLVLVEDDDLEPLVPAPTDGADDRFDRATVAAAFADLPPRWQHVLWHTAVEGMPHDEVGEALGLTTNAVAVLAHRAREGLRTAYLDAHLAAAVDERCVRTTPLLGAYVRGAMSVAKRQRVSDHLADCARCRHAVDELGQISANLGAVLLPLLGLLAAEGLPGAASSTASASDPGPGRSRRHPRRTTLLVVAALVAVGLAAAAAVLEPWGASDRGPAIATAPSRGAGGTEPSPPAGATAGPDAPATADGTAAPEAPGAPVEPVGSPAPDVPDPGAAKSGGPGRPEPSTGPSAEPAPEPEPEPSPEPAPPSLDPAANPRFERSRLAVAPGEQPGWTRVTVPVVAASPGTVVTMTVRGAREVCLLTAGDPTCTTGAVTGWTVPGVSAAEPLVVEVRHDALAWIGFGLEAADRPDDVPTDNAVDAILRTGG</sequence>
<dbReference type="SUPFAM" id="SSF88659">
    <property type="entry name" value="Sigma3 and sigma4 domains of RNA polymerase sigma factors"/>
    <property type="match status" value="1"/>
</dbReference>
<dbReference type="GO" id="GO:0006352">
    <property type="term" value="P:DNA-templated transcription initiation"/>
    <property type="evidence" value="ECO:0007669"/>
    <property type="project" value="InterPro"/>
</dbReference>
<feature type="region of interest" description="Disordered" evidence="6">
    <location>
        <begin position="1"/>
        <end position="24"/>
    </location>
</feature>
<dbReference type="Pfam" id="PF04542">
    <property type="entry name" value="Sigma70_r2"/>
    <property type="match status" value="1"/>
</dbReference>
<dbReference type="InterPro" id="IPR036388">
    <property type="entry name" value="WH-like_DNA-bd_sf"/>
</dbReference>
<dbReference type="RefSeq" id="WP_307202018.1">
    <property type="nucleotide sequence ID" value="NZ_JAUTAN010000001.1"/>
</dbReference>
<dbReference type="AlphaFoldDB" id="A0AAJ1U095"/>
<dbReference type="Pfam" id="PF13490">
    <property type="entry name" value="zf-HC2"/>
    <property type="match status" value="1"/>
</dbReference>
<dbReference type="InterPro" id="IPR041916">
    <property type="entry name" value="Anti_sigma_zinc_sf"/>
</dbReference>
<evidence type="ECO:0000259" key="9">
    <source>
        <dbReference type="Pfam" id="PF08281"/>
    </source>
</evidence>
<reference evidence="11" key="1">
    <citation type="submission" date="2023-07" db="EMBL/GenBank/DDBJ databases">
        <title>Functional and genomic diversity of the sorghum phyllosphere microbiome.</title>
        <authorList>
            <person name="Shade A."/>
        </authorList>
    </citation>
    <scope>NUCLEOTIDE SEQUENCE</scope>
    <source>
        <strain evidence="11">SORGH_AS_1067</strain>
    </source>
</reference>
<organism evidence="11 12">
    <name type="scientific">Nocardioides zeae</name>
    <dbReference type="NCBI Taxonomy" id="1457234"/>
    <lineage>
        <taxon>Bacteria</taxon>
        <taxon>Bacillati</taxon>
        <taxon>Actinomycetota</taxon>
        <taxon>Actinomycetes</taxon>
        <taxon>Propionibacteriales</taxon>
        <taxon>Nocardioidaceae</taxon>
        <taxon>Nocardioides</taxon>
    </lineage>
</organism>
<feature type="domain" description="Putative zinc-finger" evidence="10">
    <location>
        <begin position="207"/>
        <end position="239"/>
    </location>
</feature>
<evidence type="ECO:0000259" key="8">
    <source>
        <dbReference type="Pfam" id="PF04542"/>
    </source>
</evidence>
<evidence type="ECO:0000256" key="7">
    <source>
        <dbReference type="SAM" id="Phobius"/>
    </source>
</evidence>
<evidence type="ECO:0000313" key="12">
    <source>
        <dbReference type="Proteomes" id="UP001239215"/>
    </source>
</evidence>
<evidence type="ECO:0000256" key="3">
    <source>
        <dbReference type="ARBA" id="ARBA00023082"/>
    </source>
</evidence>
<dbReference type="NCBIfam" id="TIGR02937">
    <property type="entry name" value="sigma70-ECF"/>
    <property type="match status" value="1"/>
</dbReference>
<dbReference type="InterPro" id="IPR013325">
    <property type="entry name" value="RNA_pol_sigma_r2"/>
</dbReference>
<feature type="region of interest" description="Disordered" evidence="6">
    <location>
        <begin position="271"/>
        <end position="290"/>
    </location>
</feature>
<dbReference type="Gene3D" id="1.10.10.10">
    <property type="entry name" value="Winged helix-like DNA-binding domain superfamily/Winged helix DNA-binding domain"/>
    <property type="match status" value="1"/>
</dbReference>
<evidence type="ECO:0000256" key="5">
    <source>
        <dbReference type="ARBA" id="ARBA00023163"/>
    </source>
</evidence>
<proteinExistence type="inferred from homology"/>
<dbReference type="Proteomes" id="UP001239215">
    <property type="component" value="Unassembled WGS sequence"/>
</dbReference>